<keyword evidence="8" id="KW-1185">Reference proteome</keyword>
<feature type="transmembrane region" description="Helical" evidence="5">
    <location>
        <begin position="65"/>
        <end position="84"/>
    </location>
</feature>
<evidence type="ECO:0000256" key="4">
    <source>
        <dbReference type="ARBA" id="ARBA00023136"/>
    </source>
</evidence>
<reference evidence="7" key="1">
    <citation type="submission" date="2019-12" db="EMBL/GenBank/DDBJ databases">
        <title>High-Quality draft genome sequences of three cyanobacteria isolated from the limestone walls of the Old Cathedral of Coimbra.</title>
        <authorList>
            <person name="Tiago I."/>
            <person name="Soares F."/>
            <person name="Portugal A."/>
        </authorList>
    </citation>
    <scope>NUCLEOTIDE SEQUENCE [LARGE SCALE GENOMIC DNA]</scope>
    <source>
        <strain evidence="7">C</strain>
    </source>
</reference>
<evidence type="ECO:0000256" key="1">
    <source>
        <dbReference type="ARBA" id="ARBA00004141"/>
    </source>
</evidence>
<evidence type="ECO:0000256" key="3">
    <source>
        <dbReference type="ARBA" id="ARBA00022989"/>
    </source>
</evidence>
<organism evidence="7 8">
    <name type="scientific">Petrachloros mirabilis ULC683</name>
    <dbReference type="NCBI Taxonomy" id="2781853"/>
    <lineage>
        <taxon>Bacteria</taxon>
        <taxon>Bacillati</taxon>
        <taxon>Cyanobacteriota</taxon>
        <taxon>Cyanophyceae</taxon>
        <taxon>Synechococcales</taxon>
        <taxon>Petrachlorosaceae</taxon>
        <taxon>Petrachloros</taxon>
        <taxon>Petrachloros mirabilis</taxon>
    </lineage>
</organism>
<keyword evidence="2 5" id="KW-0812">Transmembrane</keyword>
<evidence type="ECO:0000259" key="6">
    <source>
        <dbReference type="Pfam" id="PF24763"/>
    </source>
</evidence>
<keyword evidence="4 5" id="KW-0472">Membrane</keyword>
<feature type="domain" description="CGL160/ATPI" evidence="6">
    <location>
        <begin position="2"/>
        <end position="108"/>
    </location>
</feature>
<name>A0A8K2A056_9CYAN</name>
<feature type="transmembrane region" description="Helical" evidence="5">
    <location>
        <begin position="36"/>
        <end position="53"/>
    </location>
</feature>
<comment type="caution">
    <text evidence="7">The sequence shown here is derived from an EMBL/GenBank/DDBJ whole genome shotgun (WGS) entry which is preliminary data.</text>
</comment>
<evidence type="ECO:0000313" key="7">
    <source>
        <dbReference type="EMBL" id="NCJ08535.1"/>
    </source>
</evidence>
<comment type="subcellular location">
    <subcellularLocation>
        <location evidence="1">Membrane</location>
        <topology evidence="1">Multi-pass membrane protein</topology>
    </subcellularLocation>
</comment>
<evidence type="ECO:0000313" key="8">
    <source>
        <dbReference type="Proteomes" id="UP000607397"/>
    </source>
</evidence>
<dbReference type="PANTHER" id="PTHR34118:SF6">
    <property type="entry name" value="PROTEIN CONSERVED ONLY IN THE GREEN LINEAGE 160, CHLOROPLASTIC"/>
    <property type="match status" value="1"/>
</dbReference>
<dbReference type="AlphaFoldDB" id="A0A8K2A056"/>
<dbReference type="PANTHER" id="PTHR34118">
    <property type="entry name" value="NF-KAPPA-B INHIBITOR-LIKE PROTEIN-RELATED"/>
    <property type="match status" value="1"/>
</dbReference>
<dbReference type="EMBL" id="WVIC01000056">
    <property type="protein sequence ID" value="NCJ08535.1"/>
    <property type="molecule type" value="Genomic_DNA"/>
</dbReference>
<protein>
    <submittedName>
        <fullName evidence="7">ATP synthase subunit I</fullName>
    </submittedName>
</protein>
<gene>
    <name evidence="7" type="ORF">GS597_18880</name>
</gene>
<dbReference type="GO" id="GO:0016020">
    <property type="term" value="C:membrane"/>
    <property type="evidence" value="ECO:0007669"/>
    <property type="project" value="UniProtKB-SubCell"/>
</dbReference>
<evidence type="ECO:0000256" key="2">
    <source>
        <dbReference type="ARBA" id="ARBA00022692"/>
    </source>
</evidence>
<accession>A0A8K2A056</accession>
<feature type="transmembrane region" description="Helical" evidence="5">
    <location>
        <begin position="90"/>
        <end position="112"/>
    </location>
</feature>
<dbReference type="Proteomes" id="UP000607397">
    <property type="component" value="Unassembled WGS sequence"/>
</dbReference>
<evidence type="ECO:0000256" key="5">
    <source>
        <dbReference type="SAM" id="Phobius"/>
    </source>
</evidence>
<proteinExistence type="predicted"/>
<sequence length="120" mass="13677">MEDFYRLRQELLLSTLILAVLAFGPIWWVYSLKTALNYFIGASAGVVYLRMLARNVERLGTQKKQIGKSQLAIFVGLIIVATQWNQLQVLPIFLGFLTYKAAILVYTLRTVVTPQSLKRI</sequence>
<feature type="transmembrane region" description="Helical" evidence="5">
    <location>
        <begin position="12"/>
        <end position="30"/>
    </location>
</feature>
<keyword evidence="3 5" id="KW-1133">Transmembrane helix</keyword>
<dbReference type="InterPro" id="IPR056309">
    <property type="entry name" value="CGL160/ATPI_dom"/>
</dbReference>
<dbReference type="Pfam" id="PF24763">
    <property type="entry name" value="CGL160_C"/>
    <property type="match status" value="1"/>
</dbReference>